<dbReference type="PANTHER" id="PTHR23150:SF19">
    <property type="entry name" value="FORMYLGLYCINE-GENERATING ENZYME"/>
    <property type="match status" value="1"/>
</dbReference>
<evidence type="ECO:0000256" key="1">
    <source>
        <dbReference type="SAM" id="SignalP"/>
    </source>
</evidence>
<accession>A0ABX1LXD7</accession>
<dbReference type="InterPro" id="IPR051043">
    <property type="entry name" value="Sulfatase_Mod_Factor_Kinase"/>
</dbReference>
<reference evidence="3 4" key="1">
    <citation type="submission" date="2020-03" db="EMBL/GenBank/DDBJ databases">
        <title>Draft Genome Sequence of 2-Methylisoborneol Producing Pseudanabaena yagii Strain GIHE-NHR1 Isolated from North Han River in South Korea.</title>
        <authorList>
            <person name="Jeong J."/>
        </authorList>
    </citation>
    <scope>NUCLEOTIDE SEQUENCE [LARGE SCALE GENOMIC DNA]</scope>
    <source>
        <strain evidence="3 4">GIHE-NHR1</strain>
    </source>
</reference>
<sequence>MKRRRLIQYASLSGLGLVCSLAPQGLATTLGRSESHSKSTKDLLSSFEFEVPIVDRRGQEVDRQTRQAHFFSTELGETSSLTMVAIPEGRFVMGETSNGQKSAQELPAHWVALKPFFMSRYPITQAQWQAVAQLPQINRPLLAQPAHFVGADRPVESVSWLEAVEFCDRLSHYTSKTYRLPSESEWEYACRAGMSTPFATGLTLTSELANYNTQFAYAAEPAAAYLPETTPVGNFGSNAFGLNDMHGNVWEWCADHWHNDYKGAPTQGQVWIKDGQSALRSLRGGSWADTPSQVRSASRSGYPADGLNRMIGFRVVHV</sequence>
<proteinExistence type="predicted"/>
<dbReference type="Gene3D" id="3.90.1580.10">
    <property type="entry name" value="paralog of FGE (formylglycine-generating enzyme)"/>
    <property type="match status" value="1"/>
</dbReference>
<keyword evidence="1" id="KW-0732">Signal</keyword>
<dbReference type="RefSeq" id="WP_169364206.1">
    <property type="nucleotide sequence ID" value="NZ_JAAVJL010000001.1"/>
</dbReference>
<dbReference type="Pfam" id="PF03781">
    <property type="entry name" value="FGE-sulfatase"/>
    <property type="match status" value="1"/>
</dbReference>
<feature type="signal peptide" evidence="1">
    <location>
        <begin position="1"/>
        <end position="27"/>
    </location>
</feature>
<dbReference type="SUPFAM" id="SSF56436">
    <property type="entry name" value="C-type lectin-like"/>
    <property type="match status" value="1"/>
</dbReference>
<feature type="chain" id="PRO_5046915184" evidence="1">
    <location>
        <begin position="28"/>
        <end position="318"/>
    </location>
</feature>
<gene>
    <name evidence="3" type="ORF">HC246_15710</name>
</gene>
<name>A0ABX1LXD7_9CYAN</name>
<comment type="caution">
    <text evidence="3">The sequence shown here is derived from an EMBL/GenBank/DDBJ whole genome shotgun (WGS) entry which is preliminary data.</text>
</comment>
<dbReference type="InterPro" id="IPR016187">
    <property type="entry name" value="CTDL_fold"/>
</dbReference>
<dbReference type="InterPro" id="IPR042095">
    <property type="entry name" value="SUMF_sf"/>
</dbReference>
<dbReference type="InterPro" id="IPR005532">
    <property type="entry name" value="SUMF_dom"/>
</dbReference>
<organism evidence="3 4">
    <name type="scientific">Pseudanabaena yagii GIHE-NHR1</name>
    <dbReference type="NCBI Taxonomy" id="2722753"/>
    <lineage>
        <taxon>Bacteria</taxon>
        <taxon>Bacillati</taxon>
        <taxon>Cyanobacteriota</taxon>
        <taxon>Cyanophyceae</taxon>
        <taxon>Pseudanabaenales</taxon>
        <taxon>Pseudanabaenaceae</taxon>
        <taxon>Pseudanabaena</taxon>
        <taxon>Pseudanabaena yagii</taxon>
    </lineage>
</organism>
<evidence type="ECO:0000259" key="2">
    <source>
        <dbReference type="Pfam" id="PF03781"/>
    </source>
</evidence>
<dbReference type="PANTHER" id="PTHR23150">
    <property type="entry name" value="SULFATASE MODIFYING FACTOR 1, 2"/>
    <property type="match status" value="1"/>
</dbReference>
<protein>
    <submittedName>
        <fullName evidence="3">Formylglycine-generating enzyme family protein</fullName>
    </submittedName>
</protein>
<dbReference type="Proteomes" id="UP000738376">
    <property type="component" value="Unassembled WGS sequence"/>
</dbReference>
<keyword evidence="4" id="KW-1185">Reference proteome</keyword>
<dbReference type="EMBL" id="JAAVJL010000001">
    <property type="protein sequence ID" value="NMF59424.1"/>
    <property type="molecule type" value="Genomic_DNA"/>
</dbReference>
<evidence type="ECO:0000313" key="4">
    <source>
        <dbReference type="Proteomes" id="UP000738376"/>
    </source>
</evidence>
<evidence type="ECO:0000313" key="3">
    <source>
        <dbReference type="EMBL" id="NMF59424.1"/>
    </source>
</evidence>
<feature type="domain" description="Sulfatase-modifying factor enzyme-like" evidence="2">
    <location>
        <begin position="82"/>
        <end position="316"/>
    </location>
</feature>